<dbReference type="GO" id="GO:0004519">
    <property type="term" value="F:endonuclease activity"/>
    <property type="evidence" value="ECO:0007669"/>
    <property type="project" value="UniProtKB-KW"/>
</dbReference>
<dbReference type="FunFam" id="3.10.20.370:FF:000001">
    <property type="entry name" value="Retrovirus-related Pol polyprotein from transposon 17.6-like protein"/>
    <property type="match status" value="1"/>
</dbReference>
<evidence type="ECO:0000256" key="1">
    <source>
        <dbReference type="ARBA" id="ARBA00022679"/>
    </source>
</evidence>
<protein>
    <submittedName>
        <fullName evidence="8">Putative polyprotein of retroviral origin</fullName>
    </submittedName>
</protein>
<dbReference type="VEuPathDB" id="VectorBase:LOC119170164"/>
<dbReference type="Pfam" id="PF17917">
    <property type="entry name" value="RT_RNaseH"/>
    <property type="match status" value="1"/>
</dbReference>
<feature type="domain" description="Reverse transcriptase RNase H-like" evidence="7">
    <location>
        <begin position="149"/>
        <end position="253"/>
    </location>
</feature>
<reference evidence="8" key="1">
    <citation type="submission" date="2019-09" db="EMBL/GenBank/DDBJ databases">
        <title>Organ-specific transcriptomic study of the physiology of the cattle tick, Rhipicephalus microplus.</title>
        <authorList>
            <person name="Tirloni L."/>
            <person name="Braz G."/>
            <person name="Gandara A.C.P."/>
            <person name="Sabadin G.A."/>
            <person name="da Silva R.M."/>
            <person name="Guizzo M.G."/>
            <person name="Machado J.A."/>
            <person name="Costa E.P."/>
            <person name="Gomes H.F."/>
            <person name="Moraes J."/>
            <person name="Mota M.B.S."/>
            <person name="Mesquita R.D."/>
            <person name="Alvarenga P.H."/>
            <person name="Alves F."/>
            <person name="Seixas A."/>
            <person name="da Fonseca R.N."/>
            <person name="Fogaca A."/>
            <person name="Logullo C."/>
            <person name="Tanaka A."/>
            <person name="Daffre S."/>
            <person name="Termignoni C."/>
            <person name="Vaz I.S.Jr."/>
            <person name="Oliveira P.L."/>
            <person name="Ribeiro J.M."/>
        </authorList>
    </citation>
    <scope>NUCLEOTIDE SEQUENCE</scope>
    <source>
        <strain evidence="8">Porto Alegre</strain>
    </source>
</reference>
<dbReference type="VEuPathDB" id="VectorBase:LOC119172713"/>
<proteinExistence type="predicted"/>
<dbReference type="AlphaFoldDB" id="A0A6M2CJB3"/>
<evidence type="ECO:0000313" key="8">
    <source>
        <dbReference type="EMBL" id="NOV33614.1"/>
    </source>
</evidence>
<keyword evidence="3" id="KW-0540">Nuclease</keyword>
<dbReference type="SUPFAM" id="SSF56672">
    <property type="entry name" value="DNA/RNA polymerases"/>
    <property type="match status" value="1"/>
</dbReference>
<evidence type="ECO:0000256" key="2">
    <source>
        <dbReference type="ARBA" id="ARBA00022695"/>
    </source>
</evidence>
<dbReference type="Gene3D" id="3.10.20.370">
    <property type="match status" value="1"/>
</dbReference>
<dbReference type="CDD" id="cd09274">
    <property type="entry name" value="RNase_HI_RT_Ty3"/>
    <property type="match status" value="1"/>
</dbReference>
<keyword evidence="6" id="KW-0695">RNA-directed DNA polymerase</keyword>
<keyword evidence="1" id="KW-0808">Transferase</keyword>
<dbReference type="OrthoDB" id="425619at2759"/>
<dbReference type="InterPro" id="IPR041373">
    <property type="entry name" value="RT_RNaseH"/>
</dbReference>
<dbReference type="GO" id="GO:0003964">
    <property type="term" value="F:RNA-directed DNA polymerase activity"/>
    <property type="evidence" value="ECO:0007669"/>
    <property type="project" value="UniProtKB-KW"/>
</dbReference>
<evidence type="ECO:0000259" key="7">
    <source>
        <dbReference type="Pfam" id="PF17917"/>
    </source>
</evidence>
<accession>A0A6M2CJB3</accession>
<organism evidence="8">
    <name type="scientific">Rhipicephalus microplus</name>
    <name type="common">Cattle tick</name>
    <name type="synonym">Boophilus microplus</name>
    <dbReference type="NCBI Taxonomy" id="6941"/>
    <lineage>
        <taxon>Eukaryota</taxon>
        <taxon>Metazoa</taxon>
        <taxon>Ecdysozoa</taxon>
        <taxon>Arthropoda</taxon>
        <taxon>Chelicerata</taxon>
        <taxon>Arachnida</taxon>
        <taxon>Acari</taxon>
        <taxon>Parasitiformes</taxon>
        <taxon>Ixodida</taxon>
        <taxon>Ixodoidea</taxon>
        <taxon>Ixodidae</taxon>
        <taxon>Rhipicephalinae</taxon>
        <taxon>Rhipicephalus</taxon>
        <taxon>Boophilus</taxon>
    </lineage>
</organism>
<dbReference type="InterPro" id="IPR043502">
    <property type="entry name" value="DNA/RNA_pol_sf"/>
</dbReference>
<evidence type="ECO:0000256" key="6">
    <source>
        <dbReference type="ARBA" id="ARBA00022918"/>
    </source>
</evidence>
<keyword evidence="5" id="KW-0378">Hydrolase</keyword>
<keyword evidence="2" id="KW-0548">Nucleotidyltransferase</keyword>
<dbReference type="EMBL" id="GHWJ01000877">
    <property type="protein sequence ID" value="NOV33614.1"/>
    <property type="molecule type" value="Transcribed_RNA"/>
</dbReference>
<evidence type="ECO:0000256" key="3">
    <source>
        <dbReference type="ARBA" id="ARBA00022722"/>
    </source>
</evidence>
<dbReference type="PANTHER" id="PTHR34072">
    <property type="entry name" value="ENZYMATIC POLYPROTEIN-RELATED"/>
    <property type="match status" value="1"/>
</dbReference>
<name>A0A6M2CJB3_RHIMP</name>
<evidence type="ECO:0000256" key="4">
    <source>
        <dbReference type="ARBA" id="ARBA00022759"/>
    </source>
</evidence>
<sequence length="275" mass="31390">MILTSLTKPNLVLLAEELGIPVQKSMRKPAIIEAISKCGANDDEVEECWRAVSEKLKEREVELKLKEMQLHNLERNDSFDMRGYMQPFKAGSDITLYLVNFERTCTRAALAKETWSQRLLTLLPNKARKDAFAEIKKILVSKPVLAAPDYSLPFLVQCDASDRGMGVVLSQVNKKGEEHPLVYASRKLTSREQAYSTTEKECACLVWALEKLSCYLKGSSFVFETDHSPLVWLNQMSNKNSRLMRWSLALQQFDFSVRHKKGKHHANADCLSRTY</sequence>
<dbReference type="GO" id="GO:0016787">
    <property type="term" value="F:hydrolase activity"/>
    <property type="evidence" value="ECO:0007669"/>
    <property type="project" value="UniProtKB-KW"/>
</dbReference>
<keyword evidence="4" id="KW-0255">Endonuclease</keyword>
<dbReference type="PANTHER" id="PTHR34072:SF52">
    <property type="entry name" value="RIBONUCLEASE H"/>
    <property type="match status" value="1"/>
</dbReference>
<evidence type="ECO:0000256" key="5">
    <source>
        <dbReference type="ARBA" id="ARBA00022801"/>
    </source>
</evidence>